<dbReference type="Proteomes" id="UP000325902">
    <property type="component" value="Unassembled WGS sequence"/>
</dbReference>
<dbReference type="InterPro" id="IPR011058">
    <property type="entry name" value="Cyanovirin-N"/>
</dbReference>
<keyword evidence="4" id="KW-1185">Reference proteome</keyword>
<sequence>MSFSKSSHTITLSSDSFLSAKCRTCDGEWHESTIRLNDFLGNEDGAFQLGDRDFSLTAKDAVVEQTEDCTVLKACLRKRDGTWQDASVELDAFISNQNGELCLEIDVFLPSISEGITQELQTLVTKCEASARELQAGIRNSITEGTSSAFSSISYAFQGIEDTQHALRDARVDITHTIQHQAIFINTLFMKSMKEWTIVEDAVAASSQRVKEFQHTQLHDATMEVERTEQKISAQIKETQRRRTRTEEQIKSLQKQIDLNEEAHKAAEEQAEAANGRTIGYSIASVILPFIFIPLAVSAAGEREDWGKRKDGFRRKVNEARMAQGTQIQLLQRLEEGMEEAERSKEKCLALRRQTERLTEDLNHFEAGIHELKKSMTVFSLSLRRAETSAVTAFQYSQTLEEGRAILNDALRLKSELSEGHKLQRMLEI</sequence>
<feature type="coiled-coil region" evidence="1">
    <location>
        <begin position="331"/>
        <end position="361"/>
    </location>
</feature>
<dbReference type="SUPFAM" id="SSF51322">
    <property type="entry name" value="Cyanovirin-N"/>
    <property type="match status" value="1"/>
</dbReference>
<accession>A0A5N5DRP0</accession>
<dbReference type="PANTHER" id="PTHR42076:SF1">
    <property type="entry name" value="CYANOVIRIN-N DOMAIN-CONTAINING PROTEIN"/>
    <property type="match status" value="1"/>
</dbReference>
<feature type="coiled-coil region" evidence="1">
    <location>
        <begin position="218"/>
        <end position="277"/>
    </location>
</feature>
<evidence type="ECO:0000256" key="1">
    <source>
        <dbReference type="SAM" id="Coils"/>
    </source>
</evidence>
<dbReference type="AlphaFoldDB" id="A0A5N5DRP0"/>
<dbReference type="OrthoDB" id="2441380at2759"/>
<dbReference type="Gene3D" id="2.30.60.10">
    <property type="entry name" value="Cyanovirin-N"/>
    <property type="match status" value="1"/>
</dbReference>
<gene>
    <name evidence="3" type="ORF">DBV05_g868</name>
</gene>
<name>A0A5N5DRP0_9PEZI</name>
<dbReference type="Pfam" id="PF08881">
    <property type="entry name" value="CVNH"/>
    <property type="match status" value="1"/>
</dbReference>
<keyword evidence="1" id="KW-0175">Coiled coil</keyword>
<feature type="domain" description="Cyanovirin-N" evidence="2">
    <location>
        <begin position="2"/>
        <end position="103"/>
    </location>
</feature>
<dbReference type="PANTHER" id="PTHR42076">
    <property type="entry name" value="CYANOVIRIN-N HOMOLOG"/>
    <property type="match status" value="1"/>
</dbReference>
<reference evidence="3 4" key="1">
    <citation type="journal article" date="2019" name="Sci. Rep.">
        <title>A multi-omics analysis of the grapevine pathogen Lasiodiplodia theobromae reveals that temperature affects the expression of virulence- and pathogenicity-related genes.</title>
        <authorList>
            <person name="Felix C."/>
            <person name="Meneses R."/>
            <person name="Goncalves M.F.M."/>
            <person name="Tilleman L."/>
            <person name="Duarte A.S."/>
            <person name="Jorrin-Novo J.V."/>
            <person name="Van de Peer Y."/>
            <person name="Deforce D."/>
            <person name="Van Nieuwerburgh F."/>
            <person name="Esteves A.C."/>
            <person name="Alves A."/>
        </authorList>
    </citation>
    <scope>NUCLEOTIDE SEQUENCE [LARGE SCALE GENOMIC DNA]</scope>
    <source>
        <strain evidence="3 4">LA-SOL3</strain>
    </source>
</reference>
<proteinExistence type="predicted"/>
<organism evidence="3 4">
    <name type="scientific">Lasiodiplodia theobromae</name>
    <dbReference type="NCBI Taxonomy" id="45133"/>
    <lineage>
        <taxon>Eukaryota</taxon>
        <taxon>Fungi</taxon>
        <taxon>Dikarya</taxon>
        <taxon>Ascomycota</taxon>
        <taxon>Pezizomycotina</taxon>
        <taxon>Dothideomycetes</taxon>
        <taxon>Dothideomycetes incertae sedis</taxon>
        <taxon>Botryosphaeriales</taxon>
        <taxon>Botryosphaeriaceae</taxon>
        <taxon>Lasiodiplodia</taxon>
    </lineage>
</organism>
<evidence type="ECO:0000313" key="3">
    <source>
        <dbReference type="EMBL" id="KAB2580423.1"/>
    </source>
</evidence>
<evidence type="ECO:0000259" key="2">
    <source>
        <dbReference type="SMART" id="SM01111"/>
    </source>
</evidence>
<dbReference type="InterPro" id="IPR036673">
    <property type="entry name" value="Cyanovirin-N_sf"/>
</dbReference>
<comment type="caution">
    <text evidence="3">The sequence shown here is derived from an EMBL/GenBank/DDBJ whole genome shotgun (WGS) entry which is preliminary data.</text>
</comment>
<evidence type="ECO:0000313" key="4">
    <source>
        <dbReference type="Proteomes" id="UP000325902"/>
    </source>
</evidence>
<dbReference type="SMART" id="SM01111">
    <property type="entry name" value="CVNH"/>
    <property type="match status" value="1"/>
</dbReference>
<dbReference type="EMBL" id="VCHE01000003">
    <property type="protein sequence ID" value="KAB2580423.1"/>
    <property type="molecule type" value="Genomic_DNA"/>
</dbReference>
<protein>
    <submittedName>
        <fullName evidence="3">Cyanovirin-N-like protein</fullName>
    </submittedName>
</protein>